<evidence type="ECO:0000313" key="2">
    <source>
        <dbReference type="EMBL" id="NIH54914.1"/>
    </source>
</evidence>
<evidence type="ECO:0000256" key="1">
    <source>
        <dbReference type="SAM" id="Phobius"/>
    </source>
</evidence>
<protein>
    <submittedName>
        <fullName evidence="2">Uncharacterized protein</fullName>
    </submittedName>
</protein>
<organism evidence="2 3">
    <name type="scientific">Lysinibacter cavernae</name>
    <dbReference type="NCBI Taxonomy" id="1640652"/>
    <lineage>
        <taxon>Bacteria</taxon>
        <taxon>Bacillati</taxon>
        <taxon>Actinomycetota</taxon>
        <taxon>Actinomycetes</taxon>
        <taxon>Micrococcales</taxon>
        <taxon>Microbacteriaceae</taxon>
        <taxon>Lysinibacter</taxon>
    </lineage>
</organism>
<name>A0A7X5R3C2_9MICO</name>
<dbReference type="AlphaFoldDB" id="A0A7X5R3C2"/>
<dbReference type="EMBL" id="JAAMOX010000002">
    <property type="protein sequence ID" value="NIH54914.1"/>
    <property type="molecule type" value="Genomic_DNA"/>
</dbReference>
<reference evidence="2 3" key="1">
    <citation type="submission" date="2020-02" db="EMBL/GenBank/DDBJ databases">
        <title>Sequencing the genomes of 1000 actinobacteria strains.</title>
        <authorList>
            <person name="Klenk H.-P."/>
        </authorList>
    </citation>
    <scope>NUCLEOTIDE SEQUENCE [LARGE SCALE GENOMIC DNA]</scope>
    <source>
        <strain evidence="2 3">DSM 27960</strain>
    </source>
</reference>
<dbReference type="Proteomes" id="UP000541033">
    <property type="component" value="Unassembled WGS sequence"/>
</dbReference>
<keyword evidence="1" id="KW-0472">Membrane</keyword>
<sequence length="178" mass="19840">MFSSDSALVYVIAIVCFIVLLVVSVVVYWAKNNSRRLQALKNVSPRNVLMHGQWSSSASAAIRRLHPELAAVPRKLRLYYSVGLGREGIEIWNYRRGLQRVVQIPVARLSYLLVRTDHAANSVYPTLVIGVRVDGAIINVPLRMNQLQYAGLFPMSILEIEPIAKAYVSSHLSEGPNA</sequence>
<accession>A0A7X5R3C2</accession>
<proteinExistence type="predicted"/>
<keyword evidence="1" id="KW-1133">Transmembrane helix</keyword>
<keyword evidence="3" id="KW-1185">Reference proteome</keyword>
<feature type="transmembrane region" description="Helical" evidence="1">
    <location>
        <begin position="6"/>
        <end position="30"/>
    </location>
</feature>
<dbReference type="RefSeq" id="WP_167151549.1">
    <property type="nucleotide sequence ID" value="NZ_JAAMOX010000002.1"/>
</dbReference>
<evidence type="ECO:0000313" key="3">
    <source>
        <dbReference type="Proteomes" id="UP000541033"/>
    </source>
</evidence>
<keyword evidence="1" id="KW-0812">Transmembrane</keyword>
<gene>
    <name evidence="2" type="ORF">FHX76_002810</name>
</gene>
<comment type="caution">
    <text evidence="2">The sequence shown here is derived from an EMBL/GenBank/DDBJ whole genome shotgun (WGS) entry which is preliminary data.</text>
</comment>